<reference evidence="3" key="1">
    <citation type="submission" date="2025-08" db="UniProtKB">
        <authorList>
            <consortium name="RefSeq"/>
        </authorList>
    </citation>
    <scope>IDENTIFICATION</scope>
</reference>
<name>A0A6P7HTR1_9TELE</name>
<evidence type="ECO:0000256" key="1">
    <source>
        <dbReference type="SAM" id="MobiDB-lite"/>
    </source>
</evidence>
<dbReference type="Proteomes" id="UP000515145">
    <property type="component" value="Chromosome 3"/>
</dbReference>
<gene>
    <name evidence="3" type="primary">LOC114433006</name>
</gene>
<feature type="region of interest" description="Disordered" evidence="1">
    <location>
        <begin position="43"/>
        <end position="84"/>
    </location>
</feature>
<accession>A0A6P7HTR1</accession>
<evidence type="ECO:0000313" key="2">
    <source>
        <dbReference type="Proteomes" id="UP000515145"/>
    </source>
</evidence>
<protein>
    <submittedName>
        <fullName evidence="3">Uncharacterized protein LOC114433006 isoform X2</fullName>
    </submittedName>
</protein>
<keyword evidence="2" id="KW-1185">Reference proteome</keyword>
<proteinExistence type="predicted"/>
<evidence type="ECO:0000313" key="3">
    <source>
        <dbReference type="RefSeq" id="XP_028257018.1"/>
    </source>
</evidence>
<dbReference type="RefSeq" id="XP_028257018.1">
    <property type="nucleotide sequence ID" value="XM_028401217.1"/>
</dbReference>
<organism evidence="2 3">
    <name type="scientific">Parambassis ranga</name>
    <name type="common">Indian glassy fish</name>
    <dbReference type="NCBI Taxonomy" id="210632"/>
    <lineage>
        <taxon>Eukaryota</taxon>
        <taxon>Metazoa</taxon>
        <taxon>Chordata</taxon>
        <taxon>Craniata</taxon>
        <taxon>Vertebrata</taxon>
        <taxon>Euteleostomi</taxon>
        <taxon>Actinopterygii</taxon>
        <taxon>Neopterygii</taxon>
        <taxon>Teleostei</taxon>
        <taxon>Neoteleostei</taxon>
        <taxon>Acanthomorphata</taxon>
        <taxon>Ovalentaria</taxon>
        <taxon>Ambassidae</taxon>
        <taxon>Parambassis</taxon>
    </lineage>
</organism>
<dbReference type="GeneID" id="114433006"/>
<feature type="compositionally biased region" description="Basic and acidic residues" evidence="1">
    <location>
        <begin position="61"/>
        <end position="71"/>
    </location>
</feature>
<dbReference type="AlphaFoldDB" id="A0A6P7HTR1"/>
<sequence>MAASELLPVRDLHKQNGYPCYSFGYKDKGEKKQRYCEKRRRVEMDDTEEGSQLMDVGVRTDSMRLRLDSPRSRNTGGLFMMSGC</sequence>